<organism evidence="2 3">
    <name type="scientific">Colletotrichum melonis</name>
    <dbReference type="NCBI Taxonomy" id="1209925"/>
    <lineage>
        <taxon>Eukaryota</taxon>
        <taxon>Fungi</taxon>
        <taxon>Dikarya</taxon>
        <taxon>Ascomycota</taxon>
        <taxon>Pezizomycotina</taxon>
        <taxon>Sordariomycetes</taxon>
        <taxon>Hypocreomycetidae</taxon>
        <taxon>Glomerellales</taxon>
        <taxon>Glomerellaceae</taxon>
        <taxon>Colletotrichum</taxon>
        <taxon>Colletotrichum acutatum species complex</taxon>
    </lineage>
</organism>
<comment type="caution">
    <text evidence="2">The sequence shown here is derived from an EMBL/GenBank/DDBJ whole genome shotgun (WGS) entry which is preliminary data.</text>
</comment>
<proteinExistence type="predicted"/>
<sequence length="69" mass="7471">MWNMSCPTMVCSVLCIPEVSHESQTDVSSTSRRIRGVPHVAPQPPGKAVSSTRTLGADCRPAIHPSKRK</sequence>
<reference evidence="2 3" key="1">
    <citation type="submission" date="2016-10" db="EMBL/GenBank/DDBJ databases">
        <title>The genome sequence of Colletotrichum fioriniae PJ7.</title>
        <authorList>
            <person name="Baroncelli R."/>
        </authorList>
    </citation>
    <scope>NUCLEOTIDE SEQUENCE [LARGE SCALE GENOMIC DNA]</scope>
    <source>
        <strain evidence="2">Col 31</strain>
    </source>
</reference>
<dbReference type="AlphaFoldDB" id="A0AAI9Y184"/>
<dbReference type="EMBL" id="MLGG01000001">
    <property type="protein sequence ID" value="KAK1468614.1"/>
    <property type="molecule type" value="Genomic_DNA"/>
</dbReference>
<gene>
    <name evidence="2" type="ORF">CMEL01_00381</name>
</gene>
<keyword evidence="3" id="KW-1185">Reference proteome</keyword>
<evidence type="ECO:0000313" key="2">
    <source>
        <dbReference type="EMBL" id="KAK1468614.1"/>
    </source>
</evidence>
<protein>
    <submittedName>
        <fullName evidence="2">Uncharacterized protein</fullName>
    </submittedName>
</protein>
<feature type="region of interest" description="Disordered" evidence="1">
    <location>
        <begin position="21"/>
        <end position="69"/>
    </location>
</feature>
<name>A0AAI9Y184_9PEZI</name>
<evidence type="ECO:0000313" key="3">
    <source>
        <dbReference type="Proteomes" id="UP001239795"/>
    </source>
</evidence>
<dbReference type="Proteomes" id="UP001239795">
    <property type="component" value="Unassembled WGS sequence"/>
</dbReference>
<evidence type="ECO:0000256" key="1">
    <source>
        <dbReference type="SAM" id="MobiDB-lite"/>
    </source>
</evidence>
<accession>A0AAI9Y184</accession>